<reference evidence="12 13" key="1">
    <citation type="submission" date="2015-07" db="EMBL/GenBank/DDBJ databases">
        <title>Genome sequence of Ornatilinea apprima DSM 23815.</title>
        <authorList>
            <person name="Hemp J."/>
            <person name="Ward L.M."/>
            <person name="Pace L.A."/>
            <person name="Fischer W.W."/>
        </authorList>
    </citation>
    <scope>NUCLEOTIDE SEQUENCE [LARGE SCALE GENOMIC DNA]</scope>
    <source>
        <strain evidence="12 13">P3M-1</strain>
    </source>
</reference>
<dbReference type="AlphaFoldDB" id="A0A0P6XAE5"/>
<keyword evidence="7" id="KW-0809">Transit peptide</keyword>
<feature type="transmembrane region" description="Helical" evidence="10">
    <location>
        <begin position="377"/>
        <end position="398"/>
    </location>
</feature>
<dbReference type="PANTHER" id="PTHR31412:SF0">
    <property type="entry name" value="ZINC METALLOPROTEASE EGY1, CHLOROPLASTIC-RELATED"/>
    <property type="match status" value="1"/>
</dbReference>
<gene>
    <name evidence="12" type="ORF">ADN00_04130</name>
</gene>
<comment type="subcellular location">
    <subcellularLocation>
        <location evidence="2">Membrane</location>
        <topology evidence="2">Multi-pass membrane protein</topology>
    </subcellularLocation>
</comment>
<dbReference type="GO" id="GO:0008233">
    <property type="term" value="F:peptidase activity"/>
    <property type="evidence" value="ECO:0007669"/>
    <property type="project" value="UniProtKB-KW"/>
</dbReference>
<feature type="transmembrane region" description="Helical" evidence="10">
    <location>
        <begin position="191"/>
        <end position="214"/>
    </location>
</feature>
<dbReference type="EMBL" id="LGCL01000015">
    <property type="protein sequence ID" value="KPL79072.1"/>
    <property type="molecule type" value="Genomic_DNA"/>
</dbReference>
<comment type="cofactor">
    <cofactor evidence="1">
        <name>Zn(2+)</name>
        <dbReference type="ChEBI" id="CHEBI:29105"/>
    </cofactor>
</comment>
<dbReference type="CDD" id="cd06160">
    <property type="entry name" value="S2P-M50_like_2"/>
    <property type="match status" value="1"/>
</dbReference>
<evidence type="ECO:0000313" key="13">
    <source>
        <dbReference type="Proteomes" id="UP000050417"/>
    </source>
</evidence>
<feature type="transmembrane region" description="Helical" evidence="10">
    <location>
        <begin position="123"/>
        <end position="143"/>
    </location>
</feature>
<feature type="transmembrane region" description="Helical" evidence="10">
    <location>
        <begin position="88"/>
        <end position="111"/>
    </location>
</feature>
<dbReference type="Proteomes" id="UP000050417">
    <property type="component" value="Unassembled WGS sequence"/>
</dbReference>
<dbReference type="GO" id="GO:0006508">
    <property type="term" value="P:proteolysis"/>
    <property type="evidence" value="ECO:0007669"/>
    <property type="project" value="UniProtKB-KW"/>
</dbReference>
<feature type="transmembrane region" description="Helical" evidence="10">
    <location>
        <begin position="163"/>
        <end position="179"/>
    </location>
</feature>
<evidence type="ECO:0000259" key="11">
    <source>
        <dbReference type="Pfam" id="PF02163"/>
    </source>
</evidence>
<keyword evidence="8 10" id="KW-1133">Transmembrane helix</keyword>
<evidence type="ECO:0000256" key="2">
    <source>
        <dbReference type="ARBA" id="ARBA00004141"/>
    </source>
</evidence>
<comment type="caution">
    <text evidence="12">The sequence shown here is derived from an EMBL/GenBank/DDBJ whole genome shotgun (WGS) entry which is preliminary data.</text>
</comment>
<protein>
    <recommendedName>
        <fullName evidence="11">Peptidase M50 domain-containing protein</fullName>
    </recommendedName>
</protein>
<keyword evidence="9 10" id="KW-0472">Membrane</keyword>
<evidence type="ECO:0000313" key="12">
    <source>
        <dbReference type="EMBL" id="KPL79072.1"/>
    </source>
</evidence>
<sequence>MSEDIAYEIFDALVDQVLMVEDRTLGSEKLGYVARYRGRLRSEDSEALYDQLAEGLKAYNITPLFRWDEDRHAVLLVPGRPQASPGRAWVNLVLFIFTLLSVLLTGGMYGFEGDLPANPLEVVWLFLRSGWPFAVSMLAILAAHEFGHYLVGRWHGVNVSLPFFIPMPFSLFGTMGAFINMKSVPKNRKVLLDISVAGPLAGMVVALPVLVLGLRLSTLDALPLTPPQGMVYQIEGNSILYLLLKYLTFGQLLPAPESYGALGPVAHWLRYFFTGRPLPMGGLDVLLHPVAWAGWAGLLVTSLNLIPAGQLDGGHITYVLFGKKAMQRIWPAVLIGLALLGLVWMGWLIWAGLIFFLGRVHAEPLDTITPLDEKRKWLARLALLVFFLTFTPVPLILVQ</sequence>
<keyword evidence="4" id="KW-0645">Protease</keyword>
<dbReference type="InterPro" id="IPR008915">
    <property type="entry name" value="Peptidase_M50"/>
</dbReference>
<dbReference type="PANTHER" id="PTHR31412">
    <property type="entry name" value="ZINC METALLOPROTEASE EGY1"/>
    <property type="match status" value="1"/>
</dbReference>
<feature type="domain" description="Peptidase M50" evidence="11">
    <location>
        <begin position="133"/>
        <end position="324"/>
    </location>
</feature>
<evidence type="ECO:0000256" key="4">
    <source>
        <dbReference type="ARBA" id="ARBA00022670"/>
    </source>
</evidence>
<dbReference type="Pfam" id="PF02163">
    <property type="entry name" value="Peptidase_M50"/>
    <property type="match status" value="1"/>
</dbReference>
<dbReference type="RefSeq" id="WP_075061695.1">
    <property type="nucleotide sequence ID" value="NZ_LGCL01000015.1"/>
</dbReference>
<evidence type="ECO:0000256" key="3">
    <source>
        <dbReference type="ARBA" id="ARBA00007931"/>
    </source>
</evidence>
<accession>A0A0P6XAE5</accession>
<keyword evidence="6" id="KW-0378">Hydrolase</keyword>
<evidence type="ECO:0000256" key="10">
    <source>
        <dbReference type="SAM" id="Phobius"/>
    </source>
</evidence>
<organism evidence="12 13">
    <name type="scientific">Ornatilinea apprima</name>
    <dbReference type="NCBI Taxonomy" id="1134406"/>
    <lineage>
        <taxon>Bacteria</taxon>
        <taxon>Bacillati</taxon>
        <taxon>Chloroflexota</taxon>
        <taxon>Anaerolineae</taxon>
        <taxon>Anaerolineales</taxon>
        <taxon>Anaerolineaceae</taxon>
        <taxon>Ornatilinea</taxon>
    </lineage>
</organism>
<dbReference type="OrthoDB" id="9774391at2"/>
<dbReference type="GO" id="GO:0016020">
    <property type="term" value="C:membrane"/>
    <property type="evidence" value="ECO:0007669"/>
    <property type="project" value="UniProtKB-SubCell"/>
</dbReference>
<evidence type="ECO:0000256" key="8">
    <source>
        <dbReference type="ARBA" id="ARBA00022989"/>
    </source>
</evidence>
<evidence type="ECO:0000256" key="5">
    <source>
        <dbReference type="ARBA" id="ARBA00022692"/>
    </source>
</evidence>
<evidence type="ECO:0000256" key="9">
    <source>
        <dbReference type="ARBA" id="ARBA00023136"/>
    </source>
</evidence>
<proteinExistence type="inferred from homology"/>
<dbReference type="STRING" id="1134406.ADN00_04130"/>
<comment type="similarity">
    <text evidence="3">Belongs to the peptidase M50B family.</text>
</comment>
<evidence type="ECO:0000256" key="1">
    <source>
        <dbReference type="ARBA" id="ARBA00001947"/>
    </source>
</evidence>
<keyword evidence="13" id="KW-1185">Reference proteome</keyword>
<evidence type="ECO:0000256" key="6">
    <source>
        <dbReference type="ARBA" id="ARBA00022801"/>
    </source>
</evidence>
<feature type="transmembrane region" description="Helical" evidence="10">
    <location>
        <begin position="329"/>
        <end position="357"/>
    </location>
</feature>
<keyword evidence="5 10" id="KW-0812">Transmembrane</keyword>
<name>A0A0P6XAE5_9CHLR</name>
<dbReference type="InterPro" id="IPR044838">
    <property type="entry name" value="EGY1-like"/>
</dbReference>
<evidence type="ECO:0000256" key="7">
    <source>
        <dbReference type="ARBA" id="ARBA00022946"/>
    </source>
</evidence>